<dbReference type="Proteomes" id="UP000288943">
    <property type="component" value="Chromosome"/>
</dbReference>
<organism evidence="1 2">
    <name type="scientific">Paenibacillus chitinolyticus</name>
    <dbReference type="NCBI Taxonomy" id="79263"/>
    <lineage>
        <taxon>Bacteria</taxon>
        <taxon>Bacillati</taxon>
        <taxon>Bacillota</taxon>
        <taxon>Bacilli</taxon>
        <taxon>Bacillales</taxon>
        <taxon>Paenibacillaceae</taxon>
        <taxon>Paenibacillus</taxon>
    </lineage>
</organism>
<proteinExistence type="predicted"/>
<accession>A0A410WWP8</accession>
<protein>
    <submittedName>
        <fullName evidence="1">Uncharacterized protein</fullName>
    </submittedName>
</protein>
<dbReference type="InterPro" id="IPR046556">
    <property type="entry name" value="DUF6710"/>
</dbReference>
<name>A0A410WWP8_9BACL</name>
<reference evidence="1 2" key="1">
    <citation type="submission" date="2018-01" db="EMBL/GenBank/DDBJ databases">
        <title>The whole genome sequencing and assembly of Paenibacillus chitinolyticus KCCM 41400 strain.</title>
        <authorList>
            <person name="Kim J.-Y."/>
            <person name="Park M.-K."/>
            <person name="Lee Y.-J."/>
            <person name="Yi H."/>
            <person name="Bahn Y.-S."/>
            <person name="Kim J.F."/>
            <person name="Lee D.-W."/>
        </authorList>
    </citation>
    <scope>NUCLEOTIDE SEQUENCE [LARGE SCALE GENOMIC DNA]</scope>
    <source>
        <strain evidence="1 2">KCCM 41400</strain>
    </source>
</reference>
<dbReference type="AlphaFoldDB" id="A0A410WWP8"/>
<evidence type="ECO:0000313" key="2">
    <source>
        <dbReference type="Proteomes" id="UP000288943"/>
    </source>
</evidence>
<sequence length="291" mass="33925">MFILYKGEKLIDFFKHIMSKLSKEEADEKTSVYNSDVKASFGQKKILFDNLMSYAKIVIENHEQRQIKCDQIEMPERHPIFDTIKLIGLRLQTKYITNLLYQGKEFERLPNIDAWHVLFSISEVIDKSNGKKMYDFFMDLPAENERVVLKEDLVLPWPWNKGRQLNSMVNIGKGRFWGEWEEKSNNHNIEFWLPMRIGFVNGGNHSISAGILNGVGDLKPAYVYDISPIYEHVYTDGINFYRTNGNTIIAKALSVEFAALFEIGRLMKDKNITKRNEIVLSQTNDEVSRIW</sequence>
<gene>
    <name evidence="1" type="ORF">PC41400_14615</name>
</gene>
<dbReference type="Pfam" id="PF20457">
    <property type="entry name" value="DUF6710"/>
    <property type="match status" value="1"/>
</dbReference>
<dbReference type="EMBL" id="CP026520">
    <property type="protein sequence ID" value="QAV18845.1"/>
    <property type="molecule type" value="Genomic_DNA"/>
</dbReference>
<evidence type="ECO:0000313" key="1">
    <source>
        <dbReference type="EMBL" id="QAV18845.1"/>
    </source>
</evidence>
<dbReference type="KEGG" id="pchi:PC41400_14615"/>